<proteinExistence type="predicted"/>
<keyword evidence="1" id="KW-0479">Metal-binding</keyword>
<dbReference type="SUPFAM" id="SSF57850">
    <property type="entry name" value="RING/U-box"/>
    <property type="match status" value="1"/>
</dbReference>
<dbReference type="Gene3D" id="3.30.40.10">
    <property type="entry name" value="Zinc/RING finger domain, C3HC4 (zinc finger)"/>
    <property type="match status" value="1"/>
</dbReference>
<dbReference type="InterPro" id="IPR018957">
    <property type="entry name" value="Znf_C3HC4_RING-type"/>
</dbReference>
<dbReference type="Proteomes" id="UP000235786">
    <property type="component" value="Unassembled WGS sequence"/>
</dbReference>
<dbReference type="InterPro" id="IPR013083">
    <property type="entry name" value="Znf_RING/FYVE/PHD"/>
</dbReference>
<dbReference type="InterPro" id="IPR001841">
    <property type="entry name" value="Znf_RING"/>
</dbReference>
<keyword evidence="3" id="KW-0862">Zinc</keyword>
<accession>A0A2J6R4I1</accession>
<feature type="coiled-coil region" evidence="5">
    <location>
        <begin position="249"/>
        <end position="276"/>
    </location>
</feature>
<keyword evidence="2 4" id="KW-0863">Zinc-finger</keyword>
<evidence type="ECO:0000256" key="2">
    <source>
        <dbReference type="ARBA" id="ARBA00022771"/>
    </source>
</evidence>
<feature type="chain" id="PRO_5014385287" description="RING-type domain-containing protein" evidence="6">
    <location>
        <begin position="20"/>
        <end position="351"/>
    </location>
</feature>
<gene>
    <name evidence="8" type="ORF">L207DRAFT_535432</name>
</gene>
<organism evidence="8 9">
    <name type="scientific">Hyaloscypha variabilis (strain UAMH 11265 / GT02V1 / F)</name>
    <name type="common">Meliniomyces variabilis</name>
    <dbReference type="NCBI Taxonomy" id="1149755"/>
    <lineage>
        <taxon>Eukaryota</taxon>
        <taxon>Fungi</taxon>
        <taxon>Dikarya</taxon>
        <taxon>Ascomycota</taxon>
        <taxon>Pezizomycotina</taxon>
        <taxon>Leotiomycetes</taxon>
        <taxon>Helotiales</taxon>
        <taxon>Hyaloscyphaceae</taxon>
        <taxon>Hyaloscypha</taxon>
        <taxon>Hyaloscypha variabilis</taxon>
    </lineage>
</organism>
<evidence type="ECO:0000256" key="3">
    <source>
        <dbReference type="ARBA" id="ARBA00022833"/>
    </source>
</evidence>
<dbReference type="EMBL" id="KZ613956">
    <property type="protein sequence ID" value="PMD33405.1"/>
    <property type="molecule type" value="Genomic_DNA"/>
</dbReference>
<keyword evidence="5" id="KW-0175">Coiled coil</keyword>
<keyword evidence="6" id="KW-0732">Signal</keyword>
<name>A0A2J6R4I1_HYAVF</name>
<protein>
    <recommendedName>
        <fullName evidence="7">RING-type domain-containing protein</fullName>
    </recommendedName>
</protein>
<evidence type="ECO:0000256" key="6">
    <source>
        <dbReference type="SAM" id="SignalP"/>
    </source>
</evidence>
<evidence type="ECO:0000256" key="4">
    <source>
        <dbReference type="PROSITE-ProRule" id="PRU00175"/>
    </source>
</evidence>
<evidence type="ECO:0000256" key="5">
    <source>
        <dbReference type="SAM" id="Coils"/>
    </source>
</evidence>
<evidence type="ECO:0000313" key="8">
    <source>
        <dbReference type="EMBL" id="PMD33405.1"/>
    </source>
</evidence>
<dbReference type="PROSITE" id="PS50089">
    <property type="entry name" value="ZF_RING_2"/>
    <property type="match status" value="1"/>
</dbReference>
<dbReference type="Pfam" id="PF00097">
    <property type="entry name" value="zf-C3HC4"/>
    <property type="match status" value="1"/>
</dbReference>
<dbReference type="OrthoDB" id="8062037at2759"/>
<feature type="domain" description="RING-type" evidence="7">
    <location>
        <begin position="291"/>
        <end position="341"/>
    </location>
</feature>
<evidence type="ECO:0000256" key="1">
    <source>
        <dbReference type="ARBA" id="ARBA00022723"/>
    </source>
</evidence>
<evidence type="ECO:0000259" key="7">
    <source>
        <dbReference type="PROSITE" id="PS50089"/>
    </source>
</evidence>
<dbReference type="GO" id="GO:0008270">
    <property type="term" value="F:zinc ion binding"/>
    <property type="evidence" value="ECO:0007669"/>
    <property type="project" value="UniProtKB-KW"/>
</dbReference>
<reference evidence="8 9" key="1">
    <citation type="submission" date="2016-04" db="EMBL/GenBank/DDBJ databases">
        <title>A degradative enzymes factory behind the ericoid mycorrhizal symbiosis.</title>
        <authorList>
            <consortium name="DOE Joint Genome Institute"/>
            <person name="Martino E."/>
            <person name="Morin E."/>
            <person name="Grelet G."/>
            <person name="Kuo A."/>
            <person name="Kohler A."/>
            <person name="Daghino S."/>
            <person name="Barry K."/>
            <person name="Choi C."/>
            <person name="Cichocki N."/>
            <person name="Clum A."/>
            <person name="Copeland A."/>
            <person name="Hainaut M."/>
            <person name="Haridas S."/>
            <person name="Labutti K."/>
            <person name="Lindquist E."/>
            <person name="Lipzen A."/>
            <person name="Khouja H.-R."/>
            <person name="Murat C."/>
            <person name="Ohm R."/>
            <person name="Olson A."/>
            <person name="Spatafora J."/>
            <person name="Veneault-Fourrey C."/>
            <person name="Henrissat B."/>
            <person name="Grigoriev I."/>
            <person name="Martin F."/>
            <person name="Perotto S."/>
        </authorList>
    </citation>
    <scope>NUCLEOTIDE SEQUENCE [LARGE SCALE GENOMIC DNA]</scope>
    <source>
        <strain evidence="8 9">F</strain>
    </source>
</reference>
<evidence type="ECO:0000313" key="9">
    <source>
        <dbReference type="Proteomes" id="UP000235786"/>
    </source>
</evidence>
<keyword evidence="9" id="KW-1185">Reference proteome</keyword>
<feature type="signal peptide" evidence="6">
    <location>
        <begin position="1"/>
        <end position="19"/>
    </location>
</feature>
<sequence>MRRLLLHISLFFIVHLFDGKTSKEEFVKEIPRTIKGIVLPANRAIDDAYKSSSLCGFRIFSTDPNHITLPTTNNQLFSNYQLHQFNYHTRHKQNMCYMFQTAYDACHHCSQPEYRPCGIPHCTTVKTYFADDEMGGFCPECFLVDDFSQIVQRPWTYGVYEIMSSTDRRWLASRWQAKEVYDRMARFVENNSGTHDVLALVSPEEERLNTTRSSVTRKALGLLLRDFWSRIKYNVAPQPTLAERMLITQLSKIEEMEDIKSNLEELRRRAVTTEDVTTIVPEVEVAGTDCCNICYELFGTADGDGRVEHCVKTNVCNHTFGNLCLTNWLSTSDNKSCPMCRCQLVSGLQPG</sequence>
<dbReference type="AlphaFoldDB" id="A0A2J6R4I1"/>